<dbReference type="AlphaFoldDB" id="A0A256A690"/>
<dbReference type="OrthoDB" id="9760040at2"/>
<comment type="caution">
    <text evidence="1">The sequence shown here is derived from an EMBL/GenBank/DDBJ whole genome shotgun (WGS) entry which is preliminary data.</text>
</comment>
<dbReference type="EMBL" id="NOXX01000120">
    <property type="protein sequence ID" value="OYQ48655.1"/>
    <property type="molecule type" value="Genomic_DNA"/>
</dbReference>
<proteinExistence type="predicted"/>
<sequence length="571" mass="65673">MRKYLLLFSALLLVSCLKDRPGDTEFDSYKNSFIDAYWKLNPEAAVANGNHAYDSLLVVPNAESRAKMLEFVENQREKLQDFDTNDLSTLNKIDCELLKNLLAQIEFSVKELKSWQWNPAEYNACGQFSEILTTVDAKNTKKINELAYRLQFVPEYYAAARENLKQVTKEHLELAIAQNDAAKSVFTTDLPELFKNSTLSKNQKDKYLKACEAAEEAVTSYVQFLESKRNGPFRSFRLGTDLYAKKFDLEINSTFSSKEIYERALKHKDSLHARMYNLAKELWPKYMKNEVMPTDELLVIRKVIDVLSLDHVKPQEFQSAIEKQIPELERFVREKQLIYIDSTKPLVVRKEPAYMAGVAGASISSPGPYDIEGNTYYNVGSLSGWDAARAESYLREYNNYTLQILNIHEAIPGHYAQLVYSNQSKSLVKSLFGNGAMIEGWAVYTELMMLENGYKATPEMWLMYYKWNLRSTCNTIIDVGIHTKNWSENQVIDLLTREAFQQTAEAEGKWKRATLSQVQLCSYYTGFSDIVELRAAYRKKMGNKFNLKQFHEQFLSYGSAPVPLIRAAMLE</sequence>
<organism evidence="1 2">
    <name type="scientific">Flavobacterium aurantiibacter</name>
    <dbReference type="NCBI Taxonomy" id="2023067"/>
    <lineage>
        <taxon>Bacteria</taxon>
        <taxon>Pseudomonadati</taxon>
        <taxon>Bacteroidota</taxon>
        <taxon>Flavobacteriia</taxon>
        <taxon>Flavobacteriales</taxon>
        <taxon>Flavobacteriaceae</taxon>
        <taxon>Flavobacterium</taxon>
    </lineage>
</organism>
<dbReference type="PROSITE" id="PS51257">
    <property type="entry name" value="PROKAR_LIPOPROTEIN"/>
    <property type="match status" value="1"/>
</dbReference>
<name>A0A256A690_9FLAO</name>
<protein>
    <submittedName>
        <fullName evidence="1">DUF885 domain-containing protein</fullName>
    </submittedName>
</protein>
<evidence type="ECO:0000313" key="2">
    <source>
        <dbReference type="Proteomes" id="UP000216035"/>
    </source>
</evidence>
<accession>A0A256A690</accession>
<dbReference type="PANTHER" id="PTHR33361:SF15">
    <property type="entry name" value="DUF885 FAMILY LIPOPROTEIN"/>
    <property type="match status" value="1"/>
</dbReference>
<dbReference type="InterPro" id="IPR010281">
    <property type="entry name" value="DUF885"/>
</dbReference>
<dbReference type="PANTHER" id="PTHR33361">
    <property type="entry name" value="GLR0591 PROTEIN"/>
    <property type="match status" value="1"/>
</dbReference>
<dbReference type="RefSeq" id="WP_094485102.1">
    <property type="nucleotide sequence ID" value="NZ_NOXX01000120.1"/>
</dbReference>
<evidence type="ECO:0000313" key="1">
    <source>
        <dbReference type="EMBL" id="OYQ48655.1"/>
    </source>
</evidence>
<gene>
    <name evidence="1" type="ORF">CHX27_02040</name>
</gene>
<dbReference type="Proteomes" id="UP000216035">
    <property type="component" value="Unassembled WGS sequence"/>
</dbReference>
<dbReference type="Pfam" id="PF05960">
    <property type="entry name" value="DUF885"/>
    <property type="match status" value="1"/>
</dbReference>
<keyword evidence="2" id="KW-1185">Reference proteome</keyword>
<reference evidence="1 2" key="1">
    <citation type="submission" date="2017-07" db="EMBL/GenBank/DDBJ databases">
        <title>Flavobacterium cyanobacteriorum sp. nov., isolated from cyanobacterial aggregates in a eutrophic lake.</title>
        <authorList>
            <person name="Cai H."/>
        </authorList>
    </citation>
    <scope>NUCLEOTIDE SEQUENCE [LARGE SCALE GENOMIC DNA]</scope>
    <source>
        <strain evidence="1 2">TH167</strain>
    </source>
</reference>